<accession>A0A167HRZ1</accession>
<feature type="transmembrane region" description="Helical" evidence="6">
    <location>
        <begin position="318"/>
        <end position="336"/>
    </location>
</feature>
<keyword evidence="2" id="KW-1003">Cell membrane</keyword>
<evidence type="ECO:0000256" key="1">
    <source>
        <dbReference type="ARBA" id="ARBA00004651"/>
    </source>
</evidence>
<feature type="transmembrane region" description="Helical" evidence="6">
    <location>
        <begin position="449"/>
        <end position="470"/>
    </location>
</feature>
<dbReference type="InterPro" id="IPR051679">
    <property type="entry name" value="DASS-Related_Transporters"/>
</dbReference>
<reference evidence="7 8" key="1">
    <citation type="submission" date="2016-02" db="EMBL/GenBank/DDBJ databases">
        <title>Ulvibacter sp. LPB0005, isolated from Thais luteostoma.</title>
        <authorList>
            <person name="Shin S.-K."/>
            <person name="Yi H."/>
        </authorList>
    </citation>
    <scope>NUCLEOTIDE SEQUENCE [LARGE SCALE GENOMIC DNA]</scope>
    <source>
        <strain evidence="7 8">LPB0005</strain>
    </source>
</reference>
<keyword evidence="4 6" id="KW-1133">Transmembrane helix</keyword>
<dbReference type="PANTHER" id="PTHR43652">
    <property type="entry name" value="BASIC AMINO ACID ANTIPORTER YFCC-RELATED"/>
    <property type="match status" value="1"/>
</dbReference>
<evidence type="ECO:0000313" key="8">
    <source>
        <dbReference type="Proteomes" id="UP000077013"/>
    </source>
</evidence>
<feature type="transmembrane region" description="Helical" evidence="6">
    <location>
        <begin position="152"/>
        <end position="171"/>
    </location>
</feature>
<keyword evidence="5 6" id="KW-0472">Membrane</keyword>
<keyword evidence="3 6" id="KW-0812">Transmembrane</keyword>
<sequence length="498" mass="54046">MKTRSFPSAQAILLIITALVALLTWLIPAGQYASLTYDKSENSFIKIVNGKSEKLPATSETLESLHVQIPLQSFTSGAIYKPISIPNSYELVEARPQGFSEFVQAPIKGIIETADIIFLVLIIGGVVGVVEKTGAFSAGIRWLSEFLKGREYILIISTTSLIALGGTTFGFGEETIAFLPILIPVFLAAKYDALVAVACVFLGSQIGVMASTTNPFSTIIASDAAGIVWTTGLYGRIIMLVICVSVTIIFILRYAKKVKLDPSKSIIFDQKKQIERLFSVNPDLKIPTLTRTLKLILFLFILCFVVMVWGVIAFEWWFVEMTAVFFFGAIVIGFLARMKETSFIDSFIGGAGALLGVAFIIGLARGISILMSDGLISDTILFQAGSLTEGMERGVFINALFIVYNFFAFFVSSTSGTAVLTVPIIAPLADTVSISREVVVNAFQFGHGLFNLLNPTGLILAFLGVAKIGYGRFLKFVWPLVAILGLIIMAFLTLSVYS</sequence>
<dbReference type="GO" id="GO:0005886">
    <property type="term" value="C:plasma membrane"/>
    <property type="evidence" value="ECO:0007669"/>
    <property type="project" value="UniProtKB-SubCell"/>
</dbReference>
<feature type="transmembrane region" description="Helical" evidence="6">
    <location>
        <begin position="177"/>
        <end position="202"/>
    </location>
</feature>
<dbReference type="OrthoDB" id="255482at2"/>
<feature type="transmembrane region" description="Helical" evidence="6">
    <location>
        <begin position="348"/>
        <end position="371"/>
    </location>
</feature>
<comment type="caution">
    <text evidence="7">The sequence shown here is derived from an EMBL/GenBank/DDBJ whole genome shotgun (WGS) entry which is preliminary data.</text>
</comment>
<keyword evidence="8" id="KW-1185">Reference proteome</keyword>
<evidence type="ECO:0000256" key="5">
    <source>
        <dbReference type="ARBA" id="ARBA00023136"/>
    </source>
</evidence>
<dbReference type="Proteomes" id="UP000077013">
    <property type="component" value="Unassembled WGS sequence"/>
</dbReference>
<feature type="transmembrane region" description="Helical" evidence="6">
    <location>
        <begin position="237"/>
        <end position="255"/>
    </location>
</feature>
<dbReference type="PANTHER" id="PTHR43652:SF6">
    <property type="entry name" value="ARGININE REPRESSOR"/>
    <property type="match status" value="1"/>
</dbReference>
<feature type="transmembrane region" description="Helical" evidence="6">
    <location>
        <begin position="12"/>
        <end position="33"/>
    </location>
</feature>
<evidence type="ECO:0000256" key="2">
    <source>
        <dbReference type="ARBA" id="ARBA00022475"/>
    </source>
</evidence>
<evidence type="ECO:0008006" key="9">
    <source>
        <dbReference type="Google" id="ProtNLM"/>
    </source>
</evidence>
<feature type="transmembrane region" description="Helical" evidence="6">
    <location>
        <begin position="116"/>
        <end position="140"/>
    </location>
</feature>
<name>A0A167HRZ1_9FLAO</name>
<evidence type="ECO:0000313" key="7">
    <source>
        <dbReference type="EMBL" id="OAB78904.1"/>
    </source>
</evidence>
<comment type="subcellular location">
    <subcellularLocation>
        <location evidence="1">Cell membrane</location>
        <topology evidence="1">Multi-pass membrane protein</topology>
    </subcellularLocation>
</comment>
<feature type="transmembrane region" description="Helical" evidence="6">
    <location>
        <begin position="476"/>
        <end position="497"/>
    </location>
</feature>
<dbReference type="EMBL" id="LRXL01000037">
    <property type="protein sequence ID" value="OAB78904.1"/>
    <property type="molecule type" value="Genomic_DNA"/>
</dbReference>
<feature type="transmembrane region" description="Helical" evidence="6">
    <location>
        <begin position="395"/>
        <end position="428"/>
    </location>
</feature>
<evidence type="ECO:0000256" key="6">
    <source>
        <dbReference type="SAM" id="Phobius"/>
    </source>
</evidence>
<dbReference type="RefSeq" id="WP_068592348.1">
    <property type="nucleotide sequence ID" value="NZ_LRXL01000037.1"/>
</dbReference>
<dbReference type="STRING" id="1763537.ULVI_10015"/>
<protein>
    <recommendedName>
        <fullName evidence="9">C4-dicarboxylate ABC transporter</fullName>
    </recommendedName>
</protein>
<proteinExistence type="predicted"/>
<organism evidence="7 8">
    <name type="scientific">Cochleicola gelatinilyticus</name>
    <dbReference type="NCBI Taxonomy" id="1763537"/>
    <lineage>
        <taxon>Bacteria</taxon>
        <taxon>Pseudomonadati</taxon>
        <taxon>Bacteroidota</taxon>
        <taxon>Flavobacteriia</taxon>
        <taxon>Flavobacteriales</taxon>
        <taxon>Flavobacteriaceae</taxon>
        <taxon>Cochleicola</taxon>
    </lineage>
</organism>
<evidence type="ECO:0000256" key="4">
    <source>
        <dbReference type="ARBA" id="ARBA00022989"/>
    </source>
</evidence>
<dbReference type="AlphaFoldDB" id="A0A167HRZ1"/>
<evidence type="ECO:0000256" key="3">
    <source>
        <dbReference type="ARBA" id="ARBA00022692"/>
    </source>
</evidence>
<dbReference type="InterPro" id="IPR018385">
    <property type="entry name" value="C4_dicarb_anaerob_car-like"/>
</dbReference>
<dbReference type="Pfam" id="PF03606">
    <property type="entry name" value="DcuC"/>
    <property type="match status" value="1"/>
</dbReference>
<feature type="transmembrane region" description="Helical" evidence="6">
    <location>
        <begin position="295"/>
        <end position="312"/>
    </location>
</feature>
<gene>
    <name evidence="7" type="ORF">ULVI_10015</name>
</gene>